<reference evidence="18 19" key="1">
    <citation type="submission" date="2019-07" db="EMBL/GenBank/DDBJ databases">
        <title>Litoreibacter alkalisoli sp. nov., isolated from saline-alkaline soil.</title>
        <authorList>
            <person name="Wang S."/>
            <person name="Xu L."/>
            <person name="Xing Y.-T."/>
            <person name="Sun J.-Q."/>
        </authorList>
    </citation>
    <scope>NUCLEOTIDE SEQUENCE [LARGE SCALE GENOMIC DNA]</scope>
    <source>
        <strain evidence="18 19">LN3S51</strain>
    </source>
</reference>
<keyword evidence="7" id="KW-0732">Signal</keyword>
<evidence type="ECO:0000256" key="6">
    <source>
        <dbReference type="ARBA" id="ARBA00022692"/>
    </source>
</evidence>
<dbReference type="GO" id="GO:0038023">
    <property type="term" value="F:signaling receptor activity"/>
    <property type="evidence" value="ECO:0007669"/>
    <property type="project" value="InterPro"/>
</dbReference>
<keyword evidence="19" id="KW-1185">Reference proteome</keyword>
<dbReference type="NCBIfam" id="TIGR01783">
    <property type="entry name" value="TonB-siderophor"/>
    <property type="match status" value="1"/>
</dbReference>
<dbReference type="PROSITE" id="PS52016">
    <property type="entry name" value="TONB_DEPENDENT_REC_3"/>
    <property type="match status" value="1"/>
</dbReference>
<evidence type="ECO:0000313" key="18">
    <source>
        <dbReference type="EMBL" id="QDY70202.1"/>
    </source>
</evidence>
<keyword evidence="5" id="KW-0410">Iron transport</keyword>
<dbReference type="GO" id="GO:0009279">
    <property type="term" value="C:cell outer membrane"/>
    <property type="evidence" value="ECO:0007669"/>
    <property type="project" value="UniProtKB-SubCell"/>
</dbReference>
<name>A0A5B8IVQ7_9RHOB</name>
<dbReference type="FunFam" id="2.170.130.10:FF:000001">
    <property type="entry name" value="Catecholate siderophore TonB-dependent receptor"/>
    <property type="match status" value="1"/>
</dbReference>
<proteinExistence type="inferred from homology"/>
<evidence type="ECO:0000259" key="16">
    <source>
        <dbReference type="Pfam" id="PF00593"/>
    </source>
</evidence>
<evidence type="ECO:0000256" key="3">
    <source>
        <dbReference type="ARBA" id="ARBA00022448"/>
    </source>
</evidence>
<dbReference type="OrthoDB" id="9760333at2"/>
<keyword evidence="9" id="KW-0406">Ion transport</keyword>
<evidence type="ECO:0000256" key="2">
    <source>
        <dbReference type="ARBA" id="ARBA00009810"/>
    </source>
</evidence>
<dbReference type="InterPro" id="IPR000531">
    <property type="entry name" value="Beta-barrel_TonB"/>
</dbReference>
<organism evidence="18 19">
    <name type="scientific">Qingshengfaniella alkalisoli</name>
    <dbReference type="NCBI Taxonomy" id="2599296"/>
    <lineage>
        <taxon>Bacteria</taxon>
        <taxon>Pseudomonadati</taxon>
        <taxon>Pseudomonadota</taxon>
        <taxon>Alphaproteobacteria</taxon>
        <taxon>Rhodobacterales</taxon>
        <taxon>Paracoccaceae</taxon>
        <taxon>Qingshengfaniella</taxon>
    </lineage>
</organism>
<sequence length="717" mass="78357">MFPIGSHGLRCGTATIALLVPVQAVAQDEALVLQPINISVATDDDAIGPVEGLTNPATLTGAKTATPLSEVPQSVSVIGRDQIERENVTKVDEALRYSAGVFTQPFGDDSDTDWHFIRGFQSTAAGVYLDGLQNFSYAFGGFYIDPYTLERIEVLRGPSSVLYGGSNPGGLLNYVSKTPQGRVRETALGLNDFGTAWFNFDLGDDTSTGGWRVTGRIEGGDKDDEFADGMRGVLAPSLLFTTDAGTEITLLANYTRVDENHSGGSFLPYVGTAAKADFGYIDTTANFSEPDIDSYDREQFHIGANVAHDFGGWTLIESFRYGESHVQEDSLYAYGYLNFMPTPQDPDNELSRIRFEHDTKVRTVLSDTRVETTAVTGAVEHELLFGLDAKYYEIDQMQASGSGTPISANHPQYGASQVDPVPYIDQKIEQTQIGFYAQDQLRWGDGWIGTLNLRHDTVHTEAGENKATGAEGYDRDNSEWSWRLGLAKELANGFTPYLSASTYFSPEVVTDAGGNMLTPETGRQYEVGLKYIPEDGRSSLTVSLFDIHRNDITQSAGYDANFQPIYQQVGEVSSKGVEIEGFHDFGNGLSVRGSATKLDMTIEKDVNENLEGNTPFIVPETQAALWVDYAFAGDLTGLRAGAGARYQGESWADNENTAKVPSATLYDASVSYDWLDWRANLAVTNLFDDDYVSGCQTVYSCGYGEGREVSLTLTRNW</sequence>
<evidence type="ECO:0000259" key="17">
    <source>
        <dbReference type="Pfam" id="PF07715"/>
    </source>
</evidence>
<evidence type="ECO:0000313" key="19">
    <source>
        <dbReference type="Proteomes" id="UP000318483"/>
    </source>
</evidence>
<dbReference type="PANTHER" id="PTHR32552">
    <property type="entry name" value="FERRICHROME IRON RECEPTOR-RELATED"/>
    <property type="match status" value="1"/>
</dbReference>
<dbReference type="KEGG" id="lit:FPZ52_01810"/>
<accession>A0A5B8IVQ7</accession>
<evidence type="ECO:0000256" key="10">
    <source>
        <dbReference type="ARBA" id="ARBA00023077"/>
    </source>
</evidence>
<keyword evidence="11 14" id="KW-0472">Membrane</keyword>
<evidence type="ECO:0000256" key="8">
    <source>
        <dbReference type="ARBA" id="ARBA00023004"/>
    </source>
</evidence>
<keyword evidence="3 14" id="KW-0813">Transport</keyword>
<feature type="domain" description="TonB-dependent receptor plug" evidence="17">
    <location>
        <begin position="68"/>
        <end position="170"/>
    </location>
</feature>
<dbReference type="InterPro" id="IPR012910">
    <property type="entry name" value="Plug_dom"/>
</dbReference>
<evidence type="ECO:0000256" key="14">
    <source>
        <dbReference type="PROSITE-ProRule" id="PRU01360"/>
    </source>
</evidence>
<evidence type="ECO:0000256" key="12">
    <source>
        <dbReference type="ARBA" id="ARBA00023170"/>
    </source>
</evidence>
<evidence type="ECO:0000256" key="9">
    <source>
        <dbReference type="ARBA" id="ARBA00023065"/>
    </source>
</evidence>
<comment type="subcellular location">
    <subcellularLocation>
        <location evidence="1 14">Cell outer membrane</location>
        <topology evidence="1 14">Multi-pass membrane protein</topology>
    </subcellularLocation>
</comment>
<dbReference type="Pfam" id="PF00593">
    <property type="entry name" value="TonB_dep_Rec_b-barrel"/>
    <property type="match status" value="1"/>
</dbReference>
<feature type="domain" description="TonB-dependent receptor-like beta-barrel" evidence="16">
    <location>
        <begin position="243"/>
        <end position="686"/>
    </location>
</feature>
<dbReference type="InterPro" id="IPR037066">
    <property type="entry name" value="Plug_dom_sf"/>
</dbReference>
<evidence type="ECO:0000256" key="7">
    <source>
        <dbReference type="ARBA" id="ARBA00022729"/>
    </source>
</evidence>
<dbReference type="AlphaFoldDB" id="A0A5B8IVQ7"/>
<dbReference type="GO" id="GO:0015344">
    <property type="term" value="F:siderophore uptake transmembrane transporter activity"/>
    <property type="evidence" value="ECO:0007669"/>
    <property type="project" value="TreeGrafter"/>
</dbReference>
<dbReference type="InterPro" id="IPR010105">
    <property type="entry name" value="TonB_sidphr_rcpt"/>
</dbReference>
<dbReference type="Proteomes" id="UP000318483">
    <property type="component" value="Chromosome"/>
</dbReference>
<keyword evidence="10 15" id="KW-0798">TonB box</keyword>
<evidence type="ECO:0000256" key="5">
    <source>
        <dbReference type="ARBA" id="ARBA00022496"/>
    </source>
</evidence>
<evidence type="ECO:0000256" key="13">
    <source>
        <dbReference type="ARBA" id="ARBA00023237"/>
    </source>
</evidence>
<keyword evidence="12 18" id="KW-0675">Receptor</keyword>
<dbReference type="Gene3D" id="2.40.170.20">
    <property type="entry name" value="TonB-dependent receptor, beta-barrel domain"/>
    <property type="match status" value="1"/>
</dbReference>
<dbReference type="InterPro" id="IPR036942">
    <property type="entry name" value="Beta-barrel_TonB_sf"/>
</dbReference>
<gene>
    <name evidence="18" type="ORF">FPZ52_01810</name>
</gene>
<dbReference type="Gene3D" id="2.170.130.10">
    <property type="entry name" value="TonB-dependent receptor, plug domain"/>
    <property type="match status" value="1"/>
</dbReference>
<keyword evidence="4 14" id="KW-1134">Transmembrane beta strand</keyword>
<evidence type="ECO:0000256" key="4">
    <source>
        <dbReference type="ARBA" id="ARBA00022452"/>
    </source>
</evidence>
<protein>
    <submittedName>
        <fullName evidence="18">TonB-dependent siderophore receptor</fullName>
    </submittedName>
</protein>
<dbReference type="InterPro" id="IPR039426">
    <property type="entry name" value="TonB-dep_rcpt-like"/>
</dbReference>
<evidence type="ECO:0000256" key="1">
    <source>
        <dbReference type="ARBA" id="ARBA00004571"/>
    </source>
</evidence>
<dbReference type="GO" id="GO:0015891">
    <property type="term" value="P:siderophore transport"/>
    <property type="evidence" value="ECO:0007669"/>
    <property type="project" value="InterPro"/>
</dbReference>
<dbReference type="Pfam" id="PF07715">
    <property type="entry name" value="Plug"/>
    <property type="match status" value="1"/>
</dbReference>
<keyword evidence="13 14" id="KW-0998">Cell outer membrane</keyword>
<keyword evidence="6 14" id="KW-0812">Transmembrane</keyword>
<dbReference type="CDD" id="cd01347">
    <property type="entry name" value="ligand_gated_channel"/>
    <property type="match status" value="1"/>
</dbReference>
<dbReference type="SUPFAM" id="SSF56935">
    <property type="entry name" value="Porins"/>
    <property type="match status" value="1"/>
</dbReference>
<keyword evidence="8" id="KW-0408">Iron</keyword>
<dbReference type="PANTHER" id="PTHR32552:SF68">
    <property type="entry name" value="FERRICHROME OUTER MEMBRANE TRANSPORTER_PHAGE RECEPTOR"/>
    <property type="match status" value="1"/>
</dbReference>
<evidence type="ECO:0000256" key="11">
    <source>
        <dbReference type="ARBA" id="ARBA00023136"/>
    </source>
</evidence>
<dbReference type="EMBL" id="CP042261">
    <property type="protein sequence ID" value="QDY70202.1"/>
    <property type="molecule type" value="Genomic_DNA"/>
</dbReference>
<comment type="similarity">
    <text evidence="2 14 15">Belongs to the TonB-dependent receptor family.</text>
</comment>
<evidence type="ECO:0000256" key="15">
    <source>
        <dbReference type="RuleBase" id="RU003357"/>
    </source>
</evidence>